<keyword evidence="3" id="KW-0949">S-adenosyl-L-methionine</keyword>
<name>K9WMG2_9CYAN</name>
<keyword evidence="3" id="KW-0349">Heme</keyword>
<keyword evidence="5" id="KW-0560">Oxidoreductase</keyword>
<dbReference type="GO" id="GO:0046872">
    <property type="term" value="F:metal ion binding"/>
    <property type="evidence" value="ECO:0007669"/>
    <property type="project" value="UniProtKB-UniRule"/>
</dbReference>
<evidence type="ECO:0000259" key="4">
    <source>
        <dbReference type="PROSITE" id="PS51918"/>
    </source>
</evidence>
<dbReference type="eggNOG" id="COG0635">
    <property type="taxonomic scope" value="Bacteria"/>
</dbReference>
<keyword evidence="3" id="KW-0411">Iron-sulfur</keyword>
<feature type="domain" description="Radical SAM core" evidence="4">
    <location>
        <begin position="31"/>
        <end position="272"/>
    </location>
</feature>
<evidence type="ECO:0000256" key="1">
    <source>
        <dbReference type="ARBA" id="ARBA00006100"/>
    </source>
</evidence>
<keyword evidence="3" id="KW-0143">Chaperone</keyword>
<dbReference type="STRING" id="1173027.Mic7113_5344"/>
<keyword evidence="3" id="KW-0479">Metal-binding</keyword>
<comment type="function">
    <text evidence="3">Probably acts as a heme chaperone, transferring heme to an unknown acceptor. Binds one molecule of heme per monomer, possibly covalently. Binds 1 [4Fe-4S] cluster. The cluster is coordinated with 3 cysteines and an exchangeable S-adenosyl-L-methionine.</text>
</comment>
<dbReference type="GO" id="GO:0004109">
    <property type="term" value="F:coproporphyrinogen oxidase activity"/>
    <property type="evidence" value="ECO:0007669"/>
    <property type="project" value="InterPro"/>
</dbReference>
<dbReference type="Proteomes" id="UP000010471">
    <property type="component" value="Chromosome"/>
</dbReference>
<dbReference type="Pfam" id="PF06969">
    <property type="entry name" value="HemN_C"/>
    <property type="match status" value="1"/>
</dbReference>
<dbReference type="Gene3D" id="3.80.30.20">
    <property type="entry name" value="tm_1862 like domain"/>
    <property type="match status" value="1"/>
</dbReference>
<comment type="similarity">
    <text evidence="1">Belongs to the anaerobic coproporphyrinogen-III oxidase family. HemW subfamily.</text>
</comment>
<dbReference type="NCBIfam" id="TIGR00539">
    <property type="entry name" value="hemN_rel"/>
    <property type="match status" value="1"/>
</dbReference>
<dbReference type="SMART" id="SM00729">
    <property type="entry name" value="Elp3"/>
    <property type="match status" value="1"/>
</dbReference>
<dbReference type="SFLD" id="SFLDG01065">
    <property type="entry name" value="anaerobic_coproporphyrinogen-I"/>
    <property type="match status" value="2"/>
</dbReference>
<dbReference type="InterPro" id="IPR010723">
    <property type="entry name" value="HemN_C"/>
</dbReference>
<dbReference type="PATRIC" id="fig|1173027.3.peg.5920"/>
<evidence type="ECO:0000313" key="5">
    <source>
        <dbReference type="EMBL" id="AFZ20991.1"/>
    </source>
</evidence>
<keyword evidence="3" id="KW-0963">Cytoplasm</keyword>
<proteinExistence type="inferred from homology"/>
<dbReference type="InterPro" id="IPR006638">
    <property type="entry name" value="Elp3/MiaA/NifB-like_rSAM"/>
</dbReference>
<protein>
    <recommendedName>
        <fullName evidence="2 3">Heme chaperone HemW</fullName>
    </recommendedName>
</protein>
<dbReference type="SFLD" id="SFLDF00562">
    <property type="entry name" value="HemN-like__clustered_with_heat"/>
    <property type="match status" value="1"/>
</dbReference>
<dbReference type="GO" id="GO:0051539">
    <property type="term" value="F:4 iron, 4 sulfur cluster binding"/>
    <property type="evidence" value="ECO:0007669"/>
    <property type="project" value="UniProtKB-UniRule"/>
</dbReference>
<dbReference type="CDD" id="cd01335">
    <property type="entry name" value="Radical_SAM"/>
    <property type="match status" value="1"/>
</dbReference>
<comment type="subcellular location">
    <subcellularLocation>
        <location evidence="3">Cytoplasm</location>
    </subcellularLocation>
</comment>
<evidence type="ECO:0000256" key="2">
    <source>
        <dbReference type="ARBA" id="ARBA00017228"/>
    </source>
</evidence>
<keyword evidence="3" id="KW-0004">4Fe-4S</keyword>
<reference evidence="5 6" key="1">
    <citation type="submission" date="2012-06" db="EMBL/GenBank/DDBJ databases">
        <title>Finished chromosome of genome of Microcoleus sp. PCC 7113.</title>
        <authorList>
            <consortium name="US DOE Joint Genome Institute"/>
            <person name="Gugger M."/>
            <person name="Coursin T."/>
            <person name="Rippka R."/>
            <person name="Tandeau De Marsac N."/>
            <person name="Huntemann M."/>
            <person name="Wei C.-L."/>
            <person name="Han J."/>
            <person name="Detter J.C."/>
            <person name="Han C."/>
            <person name="Tapia R."/>
            <person name="Chen A."/>
            <person name="Kyrpides N."/>
            <person name="Mavromatis K."/>
            <person name="Markowitz V."/>
            <person name="Szeto E."/>
            <person name="Ivanova N."/>
            <person name="Pagani I."/>
            <person name="Pati A."/>
            <person name="Goodwin L."/>
            <person name="Nordberg H.P."/>
            <person name="Cantor M.N."/>
            <person name="Hua S.X."/>
            <person name="Woyke T."/>
            <person name="Kerfeld C.A."/>
        </authorList>
    </citation>
    <scope>NUCLEOTIDE SEQUENCE [LARGE SCALE GENOMIC DNA]</scope>
    <source>
        <strain evidence="5 6">PCC 7113</strain>
    </source>
</reference>
<dbReference type="InterPro" id="IPR007197">
    <property type="entry name" value="rSAM"/>
</dbReference>
<accession>K9WMG2</accession>
<keyword evidence="3" id="KW-0408">Iron</keyword>
<dbReference type="SUPFAM" id="SSF102114">
    <property type="entry name" value="Radical SAM enzymes"/>
    <property type="match status" value="1"/>
</dbReference>
<dbReference type="PANTHER" id="PTHR13932">
    <property type="entry name" value="COPROPORPHYRINIGEN III OXIDASE"/>
    <property type="match status" value="1"/>
</dbReference>
<dbReference type="InterPro" id="IPR034505">
    <property type="entry name" value="Coproporphyrinogen-III_oxidase"/>
</dbReference>
<sequence>MLIKSSELGSSLKPEGEKKVVNSLQNAEKVIHSKAPRSAYIHIPFCRRRCYYCDFPVSVVGDKATGSTSGTIEQYVGVLCQEIATTVASGCSLDTVFFGGGTPSLLSVEQLGRILQTIDQQLGIAHQAEISMEIDPGTFSLEQLKGYQTAGVNRISLGVQAFQDELLKACGRSHNVTDIFASVDLLRQVEVPDFSLDLISGLPHQTLDQWQESLETAVQLAPTHISCYDLIIEPVTAFGRQYAPGAKPLPTDDTAAQMYRLAQQILTRAGYEHYEISNYALPGHQCRHNRVYWENRPYYGFGMGAASYVQGRRFTRPRTRWDYYAWVQQLIEADGVLDEPELSETDVLLETLMLGLRLAEGVNLSTLIQKFGDKTLEPIWTALHPYFYKGWIEVVEEDRAVIDQPNPQKLPSNGRLRLSDPEGFLFSNTVLADLFKNLD</sequence>
<dbReference type="GO" id="GO:0005737">
    <property type="term" value="C:cytoplasm"/>
    <property type="evidence" value="ECO:0007669"/>
    <property type="project" value="UniProtKB-SubCell"/>
</dbReference>
<gene>
    <name evidence="5" type="ORF">Mic7113_5344</name>
</gene>
<dbReference type="PANTHER" id="PTHR13932:SF5">
    <property type="entry name" value="RADICAL S-ADENOSYL METHIONINE DOMAIN-CONTAINING PROTEIN 1, MITOCHONDRIAL"/>
    <property type="match status" value="1"/>
</dbReference>
<dbReference type="EMBL" id="CP003630">
    <property type="protein sequence ID" value="AFZ20991.1"/>
    <property type="molecule type" value="Genomic_DNA"/>
</dbReference>
<dbReference type="InterPro" id="IPR004559">
    <property type="entry name" value="HemW-like"/>
</dbReference>
<dbReference type="GO" id="GO:0006779">
    <property type="term" value="P:porphyrin-containing compound biosynthetic process"/>
    <property type="evidence" value="ECO:0007669"/>
    <property type="project" value="InterPro"/>
</dbReference>
<dbReference type="SFLD" id="SFLDG01082">
    <property type="entry name" value="B12-binding_domain_containing"/>
    <property type="match status" value="1"/>
</dbReference>
<dbReference type="SFLD" id="SFLDS00029">
    <property type="entry name" value="Radical_SAM"/>
    <property type="match status" value="2"/>
</dbReference>
<dbReference type="AlphaFoldDB" id="K9WMG2"/>
<dbReference type="HOGENOM" id="CLU_027579_2_0_3"/>
<dbReference type="KEGG" id="mic:Mic7113_5344"/>
<evidence type="ECO:0000313" key="6">
    <source>
        <dbReference type="Proteomes" id="UP000010471"/>
    </source>
</evidence>
<organism evidence="5 6">
    <name type="scientific">Allocoleopsis franciscana PCC 7113</name>
    <dbReference type="NCBI Taxonomy" id="1173027"/>
    <lineage>
        <taxon>Bacteria</taxon>
        <taxon>Bacillati</taxon>
        <taxon>Cyanobacteriota</taxon>
        <taxon>Cyanophyceae</taxon>
        <taxon>Coleofasciculales</taxon>
        <taxon>Coleofasciculaceae</taxon>
        <taxon>Allocoleopsis</taxon>
        <taxon>Allocoleopsis franciscana</taxon>
    </lineage>
</organism>
<dbReference type="InterPro" id="IPR058240">
    <property type="entry name" value="rSAM_sf"/>
</dbReference>
<dbReference type="Pfam" id="PF04055">
    <property type="entry name" value="Radical_SAM"/>
    <property type="match status" value="1"/>
</dbReference>
<dbReference type="SFLD" id="SFLDF00288">
    <property type="entry name" value="HemN-like__clustered_with_nucl"/>
    <property type="match status" value="1"/>
</dbReference>
<dbReference type="PROSITE" id="PS51918">
    <property type="entry name" value="RADICAL_SAM"/>
    <property type="match status" value="1"/>
</dbReference>
<dbReference type="InterPro" id="IPR023404">
    <property type="entry name" value="rSAM_horseshoe"/>
</dbReference>
<keyword evidence="6" id="KW-1185">Reference proteome</keyword>
<evidence type="ECO:0000256" key="3">
    <source>
        <dbReference type="RuleBase" id="RU364116"/>
    </source>
</evidence>